<reference evidence="1 2" key="1">
    <citation type="journal article" date="2021" name="Elife">
        <title>Chloroplast acquisition without the gene transfer in kleptoplastic sea slugs, Plakobranchus ocellatus.</title>
        <authorList>
            <person name="Maeda T."/>
            <person name="Takahashi S."/>
            <person name="Yoshida T."/>
            <person name="Shimamura S."/>
            <person name="Takaki Y."/>
            <person name="Nagai Y."/>
            <person name="Toyoda A."/>
            <person name="Suzuki Y."/>
            <person name="Arimoto A."/>
            <person name="Ishii H."/>
            <person name="Satoh N."/>
            <person name="Nishiyama T."/>
            <person name="Hasebe M."/>
            <person name="Maruyama T."/>
            <person name="Minagawa J."/>
            <person name="Obokata J."/>
            <person name="Shigenobu S."/>
        </authorList>
    </citation>
    <scope>NUCLEOTIDE SEQUENCE [LARGE SCALE GENOMIC DNA]</scope>
</reference>
<proteinExistence type="predicted"/>
<accession>A0AAV4B0B0</accession>
<protein>
    <submittedName>
        <fullName evidence="1">Uncharacterized protein</fullName>
    </submittedName>
</protein>
<dbReference type="EMBL" id="BLXT01004423">
    <property type="protein sequence ID" value="GFO12510.1"/>
    <property type="molecule type" value="Genomic_DNA"/>
</dbReference>
<sequence length="148" mass="16928">MGKAASQEWMVQLSMDGLDVNWEIFNSFSKEAESETSQIFLCNISRMSKSGFNISSLHWLFQDSPARWEAFNVITESYTLSLSYCGHCWLENVACIERGLWSCRITSKCLCKRSGTKQDQSRLASALQQSGSTLQIRSHIQKQIWCVR</sequence>
<gene>
    <name evidence="1" type="ORF">PoB_003901500</name>
</gene>
<dbReference type="AlphaFoldDB" id="A0AAV4B0B0"/>
<evidence type="ECO:0000313" key="1">
    <source>
        <dbReference type="EMBL" id="GFO12510.1"/>
    </source>
</evidence>
<keyword evidence="2" id="KW-1185">Reference proteome</keyword>
<name>A0AAV4B0B0_9GAST</name>
<comment type="caution">
    <text evidence="1">The sequence shown here is derived from an EMBL/GenBank/DDBJ whole genome shotgun (WGS) entry which is preliminary data.</text>
</comment>
<evidence type="ECO:0000313" key="2">
    <source>
        <dbReference type="Proteomes" id="UP000735302"/>
    </source>
</evidence>
<dbReference type="Proteomes" id="UP000735302">
    <property type="component" value="Unassembled WGS sequence"/>
</dbReference>
<organism evidence="1 2">
    <name type="scientific">Plakobranchus ocellatus</name>
    <dbReference type="NCBI Taxonomy" id="259542"/>
    <lineage>
        <taxon>Eukaryota</taxon>
        <taxon>Metazoa</taxon>
        <taxon>Spiralia</taxon>
        <taxon>Lophotrochozoa</taxon>
        <taxon>Mollusca</taxon>
        <taxon>Gastropoda</taxon>
        <taxon>Heterobranchia</taxon>
        <taxon>Euthyneura</taxon>
        <taxon>Panpulmonata</taxon>
        <taxon>Sacoglossa</taxon>
        <taxon>Placobranchoidea</taxon>
        <taxon>Plakobranchidae</taxon>
        <taxon>Plakobranchus</taxon>
    </lineage>
</organism>